<dbReference type="GO" id="GO:0005739">
    <property type="term" value="C:mitochondrion"/>
    <property type="evidence" value="ECO:0000318"/>
    <property type="project" value="GO_Central"/>
</dbReference>
<dbReference type="FunFam" id="3.40.30.10:FF:000325">
    <property type="entry name" value="Glutathione S-transferase kappa"/>
    <property type="match status" value="2"/>
</dbReference>
<dbReference type="SUPFAM" id="SSF52833">
    <property type="entry name" value="Thioredoxin-like"/>
    <property type="match status" value="3"/>
</dbReference>
<dbReference type="InterPro" id="IPR051924">
    <property type="entry name" value="GST_Kappa/NadH"/>
</dbReference>
<dbReference type="GO" id="GO:0004602">
    <property type="term" value="F:glutathione peroxidase activity"/>
    <property type="evidence" value="ECO:0000318"/>
    <property type="project" value="GO_Central"/>
</dbReference>
<evidence type="ECO:0000313" key="2">
    <source>
        <dbReference type="Proteomes" id="UP000005239"/>
    </source>
</evidence>
<keyword evidence="2" id="KW-1185">Reference proteome</keyword>
<reference evidence="1" key="2">
    <citation type="submission" date="2022-06" db="UniProtKB">
        <authorList>
            <consortium name="EnsemblMetazoa"/>
        </authorList>
    </citation>
    <scope>IDENTIFICATION</scope>
    <source>
        <strain evidence="1">PS312</strain>
    </source>
</reference>
<dbReference type="Proteomes" id="UP000005239">
    <property type="component" value="Unassembled WGS sequence"/>
</dbReference>
<name>A0A2A6C3S1_PRIPA</name>
<proteinExistence type="predicted"/>
<dbReference type="AlphaFoldDB" id="A0A2A6C3S1"/>
<dbReference type="PANTHER" id="PTHR42943:SF2">
    <property type="entry name" value="GLUTATHIONE S-TRANSFERASE KAPPA 1"/>
    <property type="match status" value="1"/>
</dbReference>
<gene>
    <name evidence="1" type="primary">WBGene00100459</name>
</gene>
<sequence length="735" mass="83782">MSDAVRKMFKLRPMAKKFAVDLYFDLFSPYSFIMFESLLSYRSKWPMEVTLKPFDLSSIYEKTGNATNPVKLPYIGKDAIRLARYHNIPLKFRKDFIKIVSTKSSASGHRLIAAVQLGQPDKGEAVARALYRRIWIDQGDIFETKDFLEVLASCGVNNADAVLSSVSSAIVNDEIEKNTEEAIGTGCFGAPWTVVTLENGKKDAFFGSDRINVIGHMMVDKNFCSIPLVLIRQRMMTMSEKVVVDLYFDVLSPYAYIMFQALLSYRSKWPMIVNLKPFSLKETVLSLSHLRRHWKQFESLCRYLHASTISRYDSAKLVIFSQYFMTVIQTMSSINANRLIYAVRLDQPEKAEAVARALYRRLFVEIGSIFETKDFIEILSSCGVQDANALITSISTDQVKEMIKRNTEDALQTGCFGTSWTVVHWRDGRKETFFGADRLNVGPADKAICYQKVFAFILKTFMSFPCCFPSRGFLLSLSRRYKLHITLKDATRVHSPCSVYSFKHLYLDSQMSKKFAVDFYFDILSPYSFLMFETLLSRRSKWPMEVTLKPFALQHIFKATRNTSPGLASPAKAVYSAMDLERAARYNNIPLRVRYDFIEIIQTKSSLNANRLICAVQQAEPDKRQSQAESVARSLYHRLWIEGGDVFDNNSFEEVLDSCGVNNASTLISSLSTERVKDMVKRNTEEALKTGCFGAPWTVMTHQNGTTEAFFGSDRLHIIGHLMGQPFEEPLTSRI</sequence>
<dbReference type="InterPro" id="IPR036249">
    <property type="entry name" value="Thioredoxin-like_sf"/>
</dbReference>
<organism evidence="1 2">
    <name type="scientific">Pristionchus pacificus</name>
    <name type="common">Parasitic nematode worm</name>
    <dbReference type="NCBI Taxonomy" id="54126"/>
    <lineage>
        <taxon>Eukaryota</taxon>
        <taxon>Metazoa</taxon>
        <taxon>Ecdysozoa</taxon>
        <taxon>Nematoda</taxon>
        <taxon>Chromadorea</taxon>
        <taxon>Rhabditida</taxon>
        <taxon>Rhabditina</taxon>
        <taxon>Diplogasteromorpha</taxon>
        <taxon>Diplogasteroidea</taxon>
        <taxon>Neodiplogasteridae</taxon>
        <taxon>Pristionchus</taxon>
    </lineage>
</organism>
<accession>A0A2A6C3S1</accession>
<dbReference type="GO" id="GO:0004364">
    <property type="term" value="F:glutathione transferase activity"/>
    <property type="evidence" value="ECO:0000318"/>
    <property type="project" value="GO_Central"/>
</dbReference>
<dbReference type="Pfam" id="PF01323">
    <property type="entry name" value="DSBA"/>
    <property type="match status" value="3"/>
</dbReference>
<dbReference type="InterPro" id="IPR001853">
    <property type="entry name" value="DSBA-like_thioredoxin_dom"/>
</dbReference>
<dbReference type="EnsemblMetazoa" id="PPA10905.1">
    <property type="protein sequence ID" value="PPA10905.1"/>
    <property type="gene ID" value="WBGene00100459"/>
</dbReference>
<dbReference type="Gene3D" id="3.40.30.10">
    <property type="entry name" value="Glutaredoxin"/>
    <property type="match status" value="3"/>
</dbReference>
<dbReference type="GO" id="GO:0006749">
    <property type="term" value="P:glutathione metabolic process"/>
    <property type="evidence" value="ECO:0000318"/>
    <property type="project" value="GO_Central"/>
</dbReference>
<dbReference type="GO" id="GO:0005777">
    <property type="term" value="C:peroxisome"/>
    <property type="evidence" value="ECO:0000318"/>
    <property type="project" value="GO_Central"/>
</dbReference>
<protein>
    <submittedName>
        <fullName evidence="1">Uncharacterized protein</fullName>
    </submittedName>
</protein>
<evidence type="ECO:0000313" key="1">
    <source>
        <dbReference type="EnsemblMetazoa" id="PPA10905.1"/>
    </source>
</evidence>
<dbReference type="PANTHER" id="PTHR42943">
    <property type="entry name" value="GLUTATHIONE S-TRANSFERASE KAPPA"/>
    <property type="match status" value="1"/>
</dbReference>
<reference evidence="2" key="1">
    <citation type="journal article" date="2008" name="Nat. Genet.">
        <title>The Pristionchus pacificus genome provides a unique perspective on nematode lifestyle and parasitism.</title>
        <authorList>
            <person name="Dieterich C."/>
            <person name="Clifton S.W."/>
            <person name="Schuster L.N."/>
            <person name="Chinwalla A."/>
            <person name="Delehaunty K."/>
            <person name="Dinkelacker I."/>
            <person name="Fulton L."/>
            <person name="Fulton R."/>
            <person name="Godfrey J."/>
            <person name="Minx P."/>
            <person name="Mitreva M."/>
            <person name="Roeseler W."/>
            <person name="Tian H."/>
            <person name="Witte H."/>
            <person name="Yang S.P."/>
            <person name="Wilson R.K."/>
            <person name="Sommer R.J."/>
        </authorList>
    </citation>
    <scope>NUCLEOTIDE SEQUENCE [LARGE SCALE GENOMIC DNA]</scope>
    <source>
        <strain evidence="2">PS312</strain>
    </source>
</reference>
<accession>A0A8R1U8H3</accession>